<evidence type="ECO:0000256" key="5">
    <source>
        <dbReference type="RuleBase" id="RU361139"/>
    </source>
</evidence>
<reference evidence="9" key="1">
    <citation type="submission" date="2014-11" db="EMBL/GenBank/DDBJ databases">
        <authorList>
            <person name="Otto D Thomas"/>
            <person name="Naeem Raeece"/>
        </authorList>
    </citation>
    <scope>NUCLEOTIDE SEQUENCE</scope>
</reference>
<dbReference type="CDD" id="cd02000">
    <property type="entry name" value="TPP_E1_PDC_ADC_BCADC"/>
    <property type="match status" value="1"/>
</dbReference>
<keyword evidence="3 5" id="KW-0786">Thiamine pyrophosphate</keyword>
<dbReference type="EMBL" id="CDMZ01000535">
    <property type="protein sequence ID" value="CEM16360.1"/>
    <property type="molecule type" value="Genomic_DNA"/>
</dbReference>
<gene>
    <name evidence="9" type="ORF">Cvel_18110</name>
</gene>
<evidence type="ECO:0000256" key="7">
    <source>
        <dbReference type="SAM" id="SignalP"/>
    </source>
</evidence>
<keyword evidence="4 5" id="KW-0670">Pyruvate</keyword>
<dbReference type="SUPFAM" id="SSF52518">
    <property type="entry name" value="Thiamin diphosphate-binding fold (THDP-binding)"/>
    <property type="match status" value="1"/>
</dbReference>
<dbReference type="AlphaFoldDB" id="A0A0G4FPL5"/>
<comment type="function">
    <text evidence="5">The pyruvate dehydrogenase complex catalyzes the overall conversion of pyruvate to acetyl-CoA and CO(2).</text>
</comment>
<protein>
    <recommendedName>
        <fullName evidence="5">Pyruvate dehydrogenase E1 component subunit alpha</fullName>
        <ecNumber evidence="5">1.2.4.1</ecNumber>
    </recommendedName>
</protein>
<dbReference type="VEuPathDB" id="CryptoDB:Cvel_18110"/>
<dbReference type="PANTHER" id="PTHR11516">
    <property type="entry name" value="PYRUVATE DEHYDROGENASE E1 COMPONENT, ALPHA SUBUNIT BACTERIAL AND ORGANELLAR"/>
    <property type="match status" value="1"/>
</dbReference>
<evidence type="ECO:0000259" key="8">
    <source>
        <dbReference type="Pfam" id="PF00676"/>
    </source>
</evidence>
<comment type="cofactor">
    <cofactor evidence="1 5">
        <name>thiamine diphosphate</name>
        <dbReference type="ChEBI" id="CHEBI:58937"/>
    </cofactor>
</comment>
<evidence type="ECO:0000256" key="2">
    <source>
        <dbReference type="ARBA" id="ARBA00023002"/>
    </source>
</evidence>
<evidence type="ECO:0000256" key="6">
    <source>
        <dbReference type="SAM" id="MobiDB-lite"/>
    </source>
</evidence>
<dbReference type="EC" id="1.2.4.1" evidence="5"/>
<dbReference type="InterPro" id="IPR029061">
    <property type="entry name" value="THDP-binding"/>
</dbReference>
<name>A0A0G4FPL5_9ALVE</name>
<dbReference type="NCBIfam" id="TIGR03182">
    <property type="entry name" value="PDH_E1_alph_y"/>
    <property type="match status" value="1"/>
</dbReference>
<feature type="region of interest" description="Disordered" evidence="6">
    <location>
        <begin position="386"/>
        <end position="459"/>
    </location>
</feature>
<feature type="signal peptide" evidence="7">
    <location>
        <begin position="1"/>
        <end position="20"/>
    </location>
</feature>
<dbReference type="InterPro" id="IPR001017">
    <property type="entry name" value="DH_E1"/>
</dbReference>
<proteinExistence type="predicted"/>
<feature type="compositionally biased region" description="Basic and acidic residues" evidence="6">
    <location>
        <begin position="449"/>
        <end position="459"/>
    </location>
</feature>
<dbReference type="PhylomeDB" id="A0A0G4FPL5"/>
<dbReference type="GO" id="GO:0004739">
    <property type="term" value="F:pyruvate dehydrogenase (acetyl-transferring) activity"/>
    <property type="evidence" value="ECO:0007669"/>
    <property type="project" value="UniProtKB-UniRule"/>
</dbReference>
<dbReference type="PANTHER" id="PTHR11516:SF60">
    <property type="entry name" value="PYRUVATE DEHYDROGENASE E1 COMPONENT SUBUNIT ALPHA"/>
    <property type="match status" value="1"/>
</dbReference>
<feature type="chain" id="PRO_5005189380" description="Pyruvate dehydrogenase E1 component subunit alpha" evidence="7">
    <location>
        <begin position="21"/>
        <end position="459"/>
    </location>
</feature>
<dbReference type="Gene3D" id="3.40.50.970">
    <property type="match status" value="1"/>
</dbReference>
<keyword evidence="7" id="KW-0732">Signal</keyword>
<feature type="domain" description="Dehydrogenase E1 component" evidence="8">
    <location>
        <begin position="92"/>
        <end position="396"/>
    </location>
</feature>
<comment type="catalytic activity">
    <reaction evidence="5">
        <text>N(6)-[(R)-lipoyl]-L-lysyl-[protein] + pyruvate + H(+) = N(6)-[(R)-S(8)-acetyldihydrolipoyl]-L-lysyl-[protein] + CO2</text>
        <dbReference type="Rhea" id="RHEA:19189"/>
        <dbReference type="Rhea" id="RHEA-COMP:10474"/>
        <dbReference type="Rhea" id="RHEA-COMP:10478"/>
        <dbReference type="ChEBI" id="CHEBI:15361"/>
        <dbReference type="ChEBI" id="CHEBI:15378"/>
        <dbReference type="ChEBI" id="CHEBI:16526"/>
        <dbReference type="ChEBI" id="CHEBI:83099"/>
        <dbReference type="ChEBI" id="CHEBI:83111"/>
        <dbReference type="EC" id="1.2.4.1"/>
    </reaction>
</comment>
<dbReference type="Pfam" id="PF00676">
    <property type="entry name" value="E1_dh"/>
    <property type="match status" value="1"/>
</dbReference>
<accession>A0A0G4FPL5</accession>
<evidence type="ECO:0000256" key="3">
    <source>
        <dbReference type="ARBA" id="ARBA00023052"/>
    </source>
</evidence>
<evidence type="ECO:0000313" key="9">
    <source>
        <dbReference type="EMBL" id="CEM16360.1"/>
    </source>
</evidence>
<dbReference type="InterPro" id="IPR050642">
    <property type="entry name" value="PDH_E1_Alpha_Subunit"/>
</dbReference>
<keyword evidence="2 5" id="KW-0560">Oxidoreductase</keyword>
<sequence length="459" mass="50580">MVRAALLKLLSLVSISTVTAFRVLRPDGSSFQASSFSPSSSASELSMNPATASAPAPMETVESAELLASKRNVLRTRRVNVDQKVAQMLYEDMVLGRQFEDMIAQMYYKGRVAGFVHLYNGQEAVSTGVIKCLRPDDYVSSTYRDHVHALSKGMSAREVMAELYGKETGCCKGRGGSMHMFSAEHNFVGGFAFISENIPIALGTAFASAYKRDSMGTAKDMSVTCCFLGDGASNNGILYECFNMASLMKLPIVFVVENNSWAIGMSHIRSTAVPEIYKRGPPFGVPSVEVDGMDVLAVRAVAREAVKKAREGRGPTLIEALTYRFRGHSLADPDELRAPLEKGAWLARDPIERFGEYMKKRGFASDYTLKLAKKKIREIVNDSVKFAESSPEPKPEDVGKYVMTDDFQAGQPENLSSEDLRKYAEALAEELNTKERRKAGEKVPPPRVELSRDPMKVIE</sequence>
<evidence type="ECO:0000256" key="1">
    <source>
        <dbReference type="ARBA" id="ARBA00001964"/>
    </source>
</evidence>
<dbReference type="FunFam" id="3.40.50.970:FF:000013">
    <property type="entry name" value="Pyruvate dehydrogenase E1 component subunit alpha"/>
    <property type="match status" value="1"/>
</dbReference>
<dbReference type="GO" id="GO:0006086">
    <property type="term" value="P:pyruvate decarboxylation to acetyl-CoA"/>
    <property type="evidence" value="ECO:0007669"/>
    <property type="project" value="InterPro"/>
</dbReference>
<dbReference type="InterPro" id="IPR017597">
    <property type="entry name" value="Pyrv_DH_E1_asu_subgrp-y"/>
</dbReference>
<organism evidence="9">
    <name type="scientific">Chromera velia CCMP2878</name>
    <dbReference type="NCBI Taxonomy" id="1169474"/>
    <lineage>
        <taxon>Eukaryota</taxon>
        <taxon>Sar</taxon>
        <taxon>Alveolata</taxon>
        <taxon>Colpodellida</taxon>
        <taxon>Chromeraceae</taxon>
        <taxon>Chromera</taxon>
    </lineage>
</organism>
<evidence type="ECO:0000256" key="4">
    <source>
        <dbReference type="ARBA" id="ARBA00023317"/>
    </source>
</evidence>
<feature type="compositionally biased region" description="Basic and acidic residues" evidence="6">
    <location>
        <begin position="431"/>
        <end position="441"/>
    </location>
</feature>
<feature type="region of interest" description="Disordered" evidence="6">
    <location>
        <begin position="35"/>
        <end position="54"/>
    </location>
</feature>